<dbReference type="Gene3D" id="3.20.20.80">
    <property type="entry name" value="Glycosidases"/>
    <property type="match status" value="1"/>
</dbReference>
<dbReference type="Pfam" id="PF02638">
    <property type="entry name" value="GHL10"/>
    <property type="match status" value="1"/>
</dbReference>
<feature type="domain" description="Glycosyl hydrolase-like 10" evidence="3">
    <location>
        <begin position="25"/>
        <end position="338"/>
    </location>
</feature>
<sequence>MRKILLFSAIFLLQITAFSQNPKREVRAAWITTHLSLDWPAPADAIATKQTKLLAILDNLKGLGINTIYFQVRSVADAFYPSTIVPWSNRLTGTYGADPGWDPLAFAVNACHERGMEIHAWLNPYRAATDEPLINSYSATHKAKTNPEWLLEQVSGSVKLKYFNPALAAVRNHINDVVSELVSNYDLDGIHFDDYFYYSGIGTQDASNFSSDPRGFSNINDWRRDNVTLLIQQLSTSIKTLKPWVKFGISPSGIYRNFTVPGSSPSVTTTGSEHYTTQYADTKKWMEESLIDYLAPQVYWAFSQVSGNAKFNYVTDYWNRQNFTRHLIIGLATYRTNDGTGSQYTADEIKNQLNYLRANTPNVLGAAHFRAAHTIISSTATKPTMEYVRDNQYSTPAIIPAMTWIDAVAPAEPTNLTPSLVAGKTQLTWTAPASTTDELQKVVRYAVYRATTPTIDYNSSANLIAILPSTAVTYTDNAVTPGTGTSYYYAVASLDRMSNESIASNVVPDAVTLPVKLINFAAKKDNNRVKIEWATANETNSDYFLVEKAGADGVFSYLDKQNSSSQNSTTVKNYVTFDINPFNGVNYYRLTQFDKNGDVSKPEFTSVEFNELIIVSAKAFPNPTQKEINFSLENFQGKSIKTKLINLYGQLVHEEEFSTQTGTGKYQLSLRNDLPKGQYILTLSDQTFKKNIKLIVL</sequence>
<dbReference type="Proteomes" id="UP001517367">
    <property type="component" value="Unassembled WGS sequence"/>
</dbReference>
<proteinExistence type="predicted"/>
<feature type="domain" description="Secretion system C-terminal sorting" evidence="4">
    <location>
        <begin position="620"/>
        <end position="696"/>
    </location>
</feature>
<organism evidence="5 6">
    <name type="scientific">Pedobacter helvus</name>
    <dbReference type="NCBI Taxonomy" id="2563444"/>
    <lineage>
        <taxon>Bacteria</taxon>
        <taxon>Pseudomonadati</taxon>
        <taxon>Bacteroidota</taxon>
        <taxon>Sphingobacteriia</taxon>
        <taxon>Sphingobacteriales</taxon>
        <taxon>Sphingobacteriaceae</taxon>
        <taxon>Pedobacter</taxon>
    </lineage>
</organism>
<feature type="chain" id="PRO_5046599545" evidence="2">
    <location>
        <begin position="20"/>
        <end position="697"/>
    </location>
</feature>
<dbReference type="InterPro" id="IPR052177">
    <property type="entry name" value="Divisome_Glycosyl_Hydrolase"/>
</dbReference>
<evidence type="ECO:0000313" key="6">
    <source>
        <dbReference type="Proteomes" id="UP001517367"/>
    </source>
</evidence>
<dbReference type="PANTHER" id="PTHR43405">
    <property type="entry name" value="GLYCOSYL HYDROLASE DIGH"/>
    <property type="match status" value="1"/>
</dbReference>
<dbReference type="NCBIfam" id="TIGR04183">
    <property type="entry name" value="Por_Secre_tail"/>
    <property type="match status" value="1"/>
</dbReference>
<dbReference type="PANTHER" id="PTHR43405:SF1">
    <property type="entry name" value="GLYCOSYL HYDROLASE DIGH"/>
    <property type="match status" value="1"/>
</dbReference>
<gene>
    <name evidence="5" type="ORF">E5L68_016300</name>
</gene>
<comment type="caution">
    <text evidence="5">The sequence shown here is derived from an EMBL/GenBank/DDBJ whole genome shotgun (WGS) entry which is preliminary data.</text>
</comment>
<dbReference type="SUPFAM" id="SSF51445">
    <property type="entry name" value="(Trans)glycosidases"/>
    <property type="match status" value="1"/>
</dbReference>
<dbReference type="Pfam" id="PF18962">
    <property type="entry name" value="Por_Secre_tail"/>
    <property type="match status" value="1"/>
</dbReference>
<feature type="signal peptide" evidence="2">
    <location>
        <begin position="1"/>
        <end position="19"/>
    </location>
</feature>
<dbReference type="EMBL" id="SRMP02000034">
    <property type="protein sequence ID" value="MFN0292960.1"/>
    <property type="molecule type" value="Genomic_DNA"/>
</dbReference>
<dbReference type="RefSeq" id="WP_138728710.1">
    <property type="nucleotide sequence ID" value="NZ_SRMP02000034.1"/>
</dbReference>
<dbReference type="Gene3D" id="2.60.40.10">
    <property type="entry name" value="Immunoglobulins"/>
    <property type="match status" value="1"/>
</dbReference>
<name>A0ABW9JMC5_9SPHI</name>
<dbReference type="InterPro" id="IPR003790">
    <property type="entry name" value="GHL10"/>
</dbReference>
<evidence type="ECO:0000259" key="3">
    <source>
        <dbReference type="Pfam" id="PF02638"/>
    </source>
</evidence>
<evidence type="ECO:0000313" key="5">
    <source>
        <dbReference type="EMBL" id="MFN0292960.1"/>
    </source>
</evidence>
<keyword evidence="6" id="KW-1185">Reference proteome</keyword>
<protein>
    <submittedName>
        <fullName evidence="5">Family 10 glycosylhydrolase</fullName>
    </submittedName>
</protein>
<reference evidence="5 6" key="1">
    <citation type="submission" date="2024-12" db="EMBL/GenBank/DDBJ databases">
        <authorList>
            <person name="Hu S."/>
        </authorList>
    </citation>
    <scope>NUCLEOTIDE SEQUENCE [LARGE SCALE GENOMIC DNA]</scope>
    <source>
        <strain evidence="5 6">P-25</strain>
    </source>
</reference>
<evidence type="ECO:0000256" key="1">
    <source>
        <dbReference type="ARBA" id="ARBA00022729"/>
    </source>
</evidence>
<accession>A0ABW9JMC5</accession>
<keyword evidence="1 2" id="KW-0732">Signal</keyword>
<evidence type="ECO:0000259" key="4">
    <source>
        <dbReference type="Pfam" id="PF18962"/>
    </source>
</evidence>
<dbReference type="InterPro" id="IPR026444">
    <property type="entry name" value="Secre_tail"/>
</dbReference>
<dbReference type="InterPro" id="IPR013783">
    <property type="entry name" value="Ig-like_fold"/>
</dbReference>
<dbReference type="InterPro" id="IPR017853">
    <property type="entry name" value="GH"/>
</dbReference>
<evidence type="ECO:0000256" key="2">
    <source>
        <dbReference type="SAM" id="SignalP"/>
    </source>
</evidence>